<evidence type="ECO:0000256" key="9">
    <source>
        <dbReference type="ARBA" id="ARBA00023136"/>
    </source>
</evidence>
<dbReference type="STRING" id="984485.A0A1E4RG89"/>
<dbReference type="GeneID" id="30994295"/>
<dbReference type="GO" id="GO:0042719">
    <property type="term" value="C:mitochondrial intermembrane space chaperone complex"/>
    <property type="evidence" value="ECO:0007669"/>
    <property type="project" value="EnsemblFungi"/>
</dbReference>
<evidence type="ECO:0000256" key="7">
    <source>
        <dbReference type="ARBA" id="ARBA00023010"/>
    </source>
</evidence>
<dbReference type="OrthoDB" id="274922at2759"/>
<name>A0A1E4RG89_9ASCO</name>
<keyword evidence="2 11" id="KW-0813">Transport</keyword>
<sequence length="105" mass="12057">MSLFMGNSSQYSVMDVNPERMKMAEVQYNAMAETFTKLLHTCERKCLGHKYGEGELNTGEASCIDRCVSKYVRVNYLVGTDLQQKGFNPFSSMSEYKYIKEKLNL</sequence>
<dbReference type="GO" id="GO:0046872">
    <property type="term" value="F:metal ion binding"/>
    <property type="evidence" value="ECO:0007669"/>
    <property type="project" value="UniProtKB-KW"/>
</dbReference>
<dbReference type="AlphaFoldDB" id="A0A1E4RG89"/>
<dbReference type="GO" id="GO:0042721">
    <property type="term" value="C:TIM22 mitochondrial import inner membrane insertion complex"/>
    <property type="evidence" value="ECO:0007669"/>
    <property type="project" value="EnsemblFungi"/>
</dbReference>
<comment type="subcellular location">
    <subcellularLocation>
        <location evidence="11">Mitochondrion inner membrane</location>
        <topology evidence="11">Peripheral membrane protein</topology>
        <orientation evidence="11">Intermembrane side</orientation>
    </subcellularLocation>
</comment>
<evidence type="ECO:0000256" key="4">
    <source>
        <dbReference type="ARBA" id="ARBA00022792"/>
    </source>
</evidence>
<feature type="domain" description="Tim10-like" evidence="12">
    <location>
        <begin position="21"/>
        <end position="84"/>
    </location>
</feature>
<accession>A0A1E4RG89</accession>
<dbReference type="Pfam" id="PF02953">
    <property type="entry name" value="zf-Tim10_DDP"/>
    <property type="match status" value="1"/>
</dbReference>
<organism evidence="13 14">
    <name type="scientific">Hyphopichia burtonii NRRL Y-1933</name>
    <dbReference type="NCBI Taxonomy" id="984485"/>
    <lineage>
        <taxon>Eukaryota</taxon>
        <taxon>Fungi</taxon>
        <taxon>Dikarya</taxon>
        <taxon>Ascomycota</taxon>
        <taxon>Saccharomycotina</taxon>
        <taxon>Pichiomycetes</taxon>
        <taxon>Debaryomycetaceae</taxon>
        <taxon>Hyphopichia</taxon>
    </lineage>
</organism>
<dbReference type="Proteomes" id="UP000095085">
    <property type="component" value="Unassembled WGS sequence"/>
</dbReference>
<comment type="domain">
    <text evidence="11">The twin CX3C motif contains 4 conserved Cys residues that form 2 disulfide bonds in the mitochondrial intermembrane space.</text>
</comment>
<evidence type="ECO:0000259" key="12">
    <source>
        <dbReference type="Pfam" id="PF02953"/>
    </source>
</evidence>
<evidence type="ECO:0000256" key="11">
    <source>
        <dbReference type="RuleBase" id="RU367043"/>
    </source>
</evidence>
<dbReference type="InterPro" id="IPR004217">
    <property type="entry name" value="Tim10-like"/>
</dbReference>
<reference evidence="14" key="1">
    <citation type="submission" date="2016-05" db="EMBL/GenBank/DDBJ databases">
        <title>Comparative genomics of biotechnologically important yeasts.</title>
        <authorList>
            <consortium name="DOE Joint Genome Institute"/>
            <person name="Riley R."/>
            <person name="Haridas S."/>
            <person name="Wolfe K.H."/>
            <person name="Lopes M.R."/>
            <person name="Hittinger C.T."/>
            <person name="Goker M."/>
            <person name="Salamov A."/>
            <person name="Wisecaver J."/>
            <person name="Long T.M."/>
            <person name="Aerts A.L."/>
            <person name="Barry K."/>
            <person name="Choi C."/>
            <person name="Clum A."/>
            <person name="Coughlan A.Y."/>
            <person name="Deshpande S."/>
            <person name="Douglass A.P."/>
            <person name="Hanson S.J."/>
            <person name="Klenk H.-P."/>
            <person name="Labutti K."/>
            <person name="Lapidus A."/>
            <person name="Lindquist E."/>
            <person name="Lipzen A."/>
            <person name="Meier-Kolthoff J.P."/>
            <person name="Ohm R.A."/>
            <person name="Otillar R.P."/>
            <person name="Pangilinan J."/>
            <person name="Peng Y."/>
            <person name="Rokas A."/>
            <person name="Rosa C.A."/>
            <person name="Scheuner C."/>
            <person name="Sibirny A.A."/>
            <person name="Slot J.C."/>
            <person name="Stielow J.B."/>
            <person name="Sun H."/>
            <person name="Kurtzman C.P."/>
            <person name="Blackwell M."/>
            <person name="Grigoriev I.V."/>
            <person name="Jeffries T.W."/>
        </authorList>
    </citation>
    <scope>NUCLEOTIDE SEQUENCE [LARGE SCALE GENOMIC DNA]</scope>
    <source>
        <strain evidence="14">NRRL Y-1933</strain>
    </source>
</reference>
<comment type="function">
    <text evidence="11">Mitochondrial intermembrane chaperone that participates in the import and insertion of some multi-pass transmembrane proteins into the mitochondrial inner membrane. Also required for the transfer of beta-barrel precursors from the TOM complex to the sorting and assembly machinery (SAM complex) of the outer membrane. Acts as a chaperone-like protein that protects the hydrophobic precursors from aggregation and guide them through the mitochondrial intermembrane space.</text>
</comment>
<evidence type="ECO:0000256" key="6">
    <source>
        <dbReference type="ARBA" id="ARBA00022927"/>
    </source>
</evidence>
<keyword evidence="9" id="KW-0472">Membrane</keyword>
<evidence type="ECO:0000313" key="13">
    <source>
        <dbReference type="EMBL" id="ODV66279.1"/>
    </source>
</evidence>
<evidence type="ECO:0000256" key="5">
    <source>
        <dbReference type="ARBA" id="ARBA00022833"/>
    </source>
</evidence>
<evidence type="ECO:0000256" key="1">
    <source>
        <dbReference type="ARBA" id="ARBA00006720"/>
    </source>
</evidence>
<dbReference type="RefSeq" id="XP_020075346.1">
    <property type="nucleotide sequence ID" value="XM_020219745.1"/>
</dbReference>
<keyword evidence="11" id="KW-0143">Chaperone</keyword>
<evidence type="ECO:0000256" key="8">
    <source>
        <dbReference type="ARBA" id="ARBA00023128"/>
    </source>
</evidence>
<dbReference type="GO" id="GO:0005543">
    <property type="term" value="F:phospholipid binding"/>
    <property type="evidence" value="ECO:0007669"/>
    <property type="project" value="EnsemblFungi"/>
</dbReference>
<evidence type="ECO:0000313" key="14">
    <source>
        <dbReference type="Proteomes" id="UP000095085"/>
    </source>
</evidence>
<keyword evidence="3" id="KW-0479">Metal-binding</keyword>
<keyword evidence="10 11" id="KW-1015">Disulfide bond</keyword>
<evidence type="ECO:0000256" key="2">
    <source>
        <dbReference type="ARBA" id="ARBA00022448"/>
    </source>
</evidence>
<keyword evidence="7 11" id="KW-0811">Translocation</keyword>
<dbReference type="InterPro" id="IPR035427">
    <property type="entry name" value="Tim10-like_dom_sf"/>
</dbReference>
<dbReference type="PANTHER" id="PTHR11038:SF18">
    <property type="entry name" value="MITOCHONDRIAL IMPORT INNER MEMBRANE TRANSLOCASE SUBUNIT TIM12"/>
    <property type="match status" value="1"/>
</dbReference>
<dbReference type="Gene3D" id="1.10.287.810">
    <property type="entry name" value="Mitochondrial import inner membrane translocase subunit tim13 like domains"/>
    <property type="match status" value="1"/>
</dbReference>
<dbReference type="GO" id="GO:0045039">
    <property type="term" value="P:protein insertion into mitochondrial inner membrane"/>
    <property type="evidence" value="ECO:0007669"/>
    <property type="project" value="EnsemblFungi"/>
</dbReference>
<keyword evidence="14" id="KW-1185">Reference proteome</keyword>
<dbReference type="PANTHER" id="PTHR11038">
    <property type="entry name" value="MITOCHONDRIAL IMPORT INNER MEMBRANE TRANSLOCASE SUBUNIT TIM10"/>
    <property type="match status" value="1"/>
</dbReference>
<proteinExistence type="inferred from homology"/>
<comment type="subunit">
    <text evidence="11">Heterohexamer.</text>
</comment>
<gene>
    <name evidence="13" type="ORF">HYPBUDRAFT_140373</name>
</gene>
<comment type="similarity">
    <text evidence="1 11">Belongs to the small Tim family.</text>
</comment>
<keyword evidence="5" id="KW-0862">Zinc</keyword>
<evidence type="ECO:0000256" key="10">
    <source>
        <dbReference type="ARBA" id="ARBA00023157"/>
    </source>
</evidence>
<keyword evidence="4 11" id="KW-0999">Mitochondrion inner membrane</keyword>
<protein>
    <recommendedName>
        <fullName evidence="11">Mitochondrial import inner membrane translocase subunit</fullName>
    </recommendedName>
</protein>
<keyword evidence="8 11" id="KW-0496">Mitochondrion</keyword>
<dbReference type="EMBL" id="KV454542">
    <property type="protein sequence ID" value="ODV66279.1"/>
    <property type="molecule type" value="Genomic_DNA"/>
</dbReference>
<dbReference type="GO" id="GO:0008320">
    <property type="term" value="F:protein transmembrane transporter activity"/>
    <property type="evidence" value="ECO:0007669"/>
    <property type="project" value="EnsemblFungi"/>
</dbReference>
<evidence type="ECO:0000256" key="3">
    <source>
        <dbReference type="ARBA" id="ARBA00022723"/>
    </source>
</evidence>
<keyword evidence="6 11" id="KW-0653">Protein transport</keyword>
<dbReference type="SUPFAM" id="SSF144122">
    <property type="entry name" value="Tim10-like"/>
    <property type="match status" value="1"/>
</dbReference>